<dbReference type="AlphaFoldDB" id="A0A540MVD0"/>
<accession>A0A540MVD0</accession>
<reference evidence="2 3" key="1">
    <citation type="journal article" date="2019" name="G3 (Bethesda)">
        <title>Sequencing of a Wild Apple (Malus baccata) Genome Unravels the Differences Between Cultivated and Wild Apple Species Regarding Disease Resistance and Cold Tolerance.</title>
        <authorList>
            <person name="Chen X."/>
        </authorList>
    </citation>
    <scope>NUCLEOTIDE SEQUENCE [LARGE SCALE GENOMIC DNA]</scope>
    <source>
        <strain evidence="3">cv. Shandingzi</strain>
        <tissue evidence="2">Leaves</tissue>
    </source>
</reference>
<protein>
    <submittedName>
        <fullName evidence="2">Uncharacterized protein</fullName>
    </submittedName>
</protein>
<evidence type="ECO:0000313" key="2">
    <source>
        <dbReference type="EMBL" id="TQE02709.1"/>
    </source>
</evidence>
<proteinExistence type="predicted"/>
<dbReference type="Proteomes" id="UP000315295">
    <property type="component" value="Unassembled WGS sequence"/>
</dbReference>
<feature type="compositionally biased region" description="Basic and acidic residues" evidence="1">
    <location>
        <begin position="91"/>
        <end position="119"/>
    </location>
</feature>
<keyword evidence="3" id="KW-1185">Reference proteome</keyword>
<dbReference type="EMBL" id="VIEB01000170">
    <property type="protein sequence ID" value="TQE02709.1"/>
    <property type="molecule type" value="Genomic_DNA"/>
</dbReference>
<gene>
    <name evidence="2" type="ORF">C1H46_011682</name>
</gene>
<organism evidence="2 3">
    <name type="scientific">Malus baccata</name>
    <name type="common">Siberian crab apple</name>
    <name type="synonym">Pyrus baccata</name>
    <dbReference type="NCBI Taxonomy" id="106549"/>
    <lineage>
        <taxon>Eukaryota</taxon>
        <taxon>Viridiplantae</taxon>
        <taxon>Streptophyta</taxon>
        <taxon>Embryophyta</taxon>
        <taxon>Tracheophyta</taxon>
        <taxon>Spermatophyta</taxon>
        <taxon>Magnoliopsida</taxon>
        <taxon>eudicotyledons</taxon>
        <taxon>Gunneridae</taxon>
        <taxon>Pentapetalae</taxon>
        <taxon>rosids</taxon>
        <taxon>fabids</taxon>
        <taxon>Rosales</taxon>
        <taxon>Rosaceae</taxon>
        <taxon>Amygdaloideae</taxon>
        <taxon>Maleae</taxon>
        <taxon>Malus</taxon>
    </lineage>
</organism>
<name>A0A540MVD0_MALBA</name>
<evidence type="ECO:0000313" key="3">
    <source>
        <dbReference type="Proteomes" id="UP000315295"/>
    </source>
</evidence>
<sequence length="246" mass="26443">MGCGESKLAVATTNTILRRKKSSVADPSKKSKDIEIVLENNDSAANSSVQHQQQHDQPEEQVKEDNAIAKNVGGGETSAVADDVNVNVNVKDIKVNNKDGEDGGKEVLEKGDKEEHDGAAGRLISHGSPNRFFSSRKLDEEGIDAIISEGRSGTSDYYTPRHGSKGNLHFKVDDDIAEDDNELDLPAAETKAPVVETQNKGTEEPVKKPEENSVKETEVAVTTTVEAEVAEAAEPEVSIPAEEVKN</sequence>
<feature type="compositionally biased region" description="Basic and acidic residues" evidence="1">
    <location>
        <begin position="53"/>
        <end position="67"/>
    </location>
</feature>
<feature type="compositionally biased region" description="Basic and acidic residues" evidence="1">
    <location>
        <begin position="201"/>
        <end position="218"/>
    </location>
</feature>
<feature type="region of interest" description="Disordered" evidence="1">
    <location>
        <begin position="38"/>
        <end position="130"/>
    </location>
</feature>
<feature type="compositionally biased region" description="Polar residues" evidence="1">
    <location>
        <begin position="40"/>
        <end position="49"/>
    </location>
</feature>
<feature type="region of interest" description="Disordered" evidence="1">
    <location>
        <begin position="179"/>
        <end position="219"/>
    </location>
</feature>
<evidence type="ECO:0000256" key="1">
    <source>
        <dbReference type="SAM" id="MobiDB-lite"/>
    </source>
</evidence>
<comment type="caution">
    <text evidence="2">The sequence shown here is derived from an EMBL/GenBank/DDBJ whole genome shotgun (WGS) entry which is preliminary data.</text>
</comment>